<dbReference type="AlphaFoldDB" id="H0QUH8"/>
<evidence type="ECO:0000313" key="2">
    <source>
        <dbReference type="Proteomes" id="UP000035034"/>
    </source>
</evidence>
<sequence length="54" mass="5485">MTPALATCTLTSGDFTPPGAAWAEAATPAARSDAAPAAALEVSKLRRLMVIKKS</sequence>
<comment type="caution">
    <text evidence="1">The sequence shown here is derived from an EMBL/GenBank/DDBJ whole genome shotgun (WGS) entry which is preliminary data.</text>
</comment>
<gene>
    <name evidence="1" type="ORF">GOEFS_003_00020</name>
</gene>
<proteinExistence type="predicted"/>
<protein>
    <submittedName>
        <fullName evidence="1">Uncharacterized protein</fullName>
    </submittedName>
</protein>
<keyword evidence="2" id="KW-1185">Reference proteome</keyword>
<organism evidence="1 2">
    <name type="scientific">Gordonia effusa NBRC 100432</name>
    <dbReference type="NCBI Taxonomy" id="1077974"/>
    <lineage>
        <taxon>Bacteria</taxon>
        <taxon>Bacillati</taxon>
        <taxon>Actinomycetota</taxon>
        <taxon>Actinomycetes</taxon>
        <taxon>Mycobacteriales</taxon>
        <taxon>Gordoniaceae</taxon>
        <taxon>Gordonia</taxon>
    </lineage>
</organism>
<dbReference type="EMBL" id="BAEH01000003">
    <property type="protein sequence ID" value="GAB16479.1"/>
    <property type="molecule type" value="Genomic_DNA"/>
</dbReference>
<evidence type="ECO:0000313" key="1">
    <source>
        <dbReference type="EMBL" id="GAB16479.1"/>
    </source>
</evidence>
<dbReference type="Proteomes" id="UP000035034">
    <property type="component" value="Unassembled WGS sequence"/>
</dbReference>
<reference evidence="1 2" key="1">
    <citation type="submission" date="2011-12" db="EMBL/GenBank/DDBJ databases">
        <title>Whole genome shotgun sequence of Gordonia effusa NBRC 100432.</title>
        <authorList>
            <person name="Yoshida I."/>
            <person name="Takarada H."/>
            <person name="Hosoyama A."/>
            <person name="Tsuchikane K."/>
            <person name="Katsumata H."/>
            <person name="Yamazaki S."/>
            <person name="Fujita N."/>
        </authorList>
    </citation>
    <scope>NUCLEOTIDE SEQUENCE [LARGE SCALE GENOMIC DNA]</scope>
    <source>
        <strain evidence="1 2">NBRC 100432</strain>
    </source>
</reference>
<accession>H0QUH8</accession>
<name>H0QUH8_9ACTN</name>